<dbReference type="Proteomes" id="UP000041254">
    <property type="component" value="Unassembled WGS sequence"/>
</dbReference>
<dbReference type="InParanoid" id="A0A0G4GPY6"/>
<gene>
    <name evidence="2" type="ORF">Vbra_23302</name>
</gene>
<dbReference type="VEuPathDB" id="CryptoDB:Vbra_23302"/>
<name>A0A0G4GPY6_VITBC</name>
<sequence>MAQQPQCPPCLTGSTGRQLTEKSHKKGCTGGTGDVVVGGVEQVFAVLAEEMRLFSSTELNFILRAHLNHSLCPCHREWLIDRLHRSPCSMLCSSSSSSGLGSNAQ</sequence>
<evidence type="ECO:0000313" key="2">
    <source>
        <dbReference type="EMBL" id="CEM32434.1"/>
    </source>
</evidence>
<feature type="region of interest" description="Disordered" evidence="1">
    <location>
        <begin position="1"/>
        <end position="27"/>
    </location>
</feature>
<organism evidence="2 3">
    <name type="scientific">Vitrella brassicaformis (strain CCMP3155)</name>
    <dbReference type="NCBI Taxonomy" id="1169540"/>
    <lineage>
        <taxon>Eukaryota</taxon>
        <taxon>Sar</taxon>
        <taxon>Alveolata</taxon>
        <taxon>Colpodellida</taxon>
        <taxon>Vitrellaceae</taxon>
        <taxon>Vitrella</taxon>
    </lineage>
</organism>
<proteinExistence type="predicted"/>
<dbReference type="EMBL" id="CDMY01000753">
    <property type="protein sequence ID" value="CEM32434.1"/>
    <property type="molecule type" value="Genomic_DNA"/>
</dbReference>
<accession>A0A0G4GPY6</accession>
<keyword evidence="3" id="KW-1185">Reference proteome</keyword>
<protein>
    <submittedName>
        <fullName evidence="2">Uncharacterized protein</fullName>
    </submittedName>
</protein>
<reference evidence="2 3" key="1">
    <citation type="submission" date="2014-11" db="EMBL/GenBank/DDBJ databases">
        <authorList>
            <person name="Zhu J."/>
            <person name="Qi W."/>
            <person name="Song R."/>
        </authorList>
    </citation>
    <scope>NUCLEOTIDE SEQUENCE [LARGE SCALE GENOMIC DNA]</scope>
</reference>
<evidence type="ECO:0000313" key="3">
    <source>
        <dbReference type="Proteomes" id="UP000041254"/>
    </source>
</evidence>
<evidence type="ECO:0000256" key="1">
    <source>
        <dbReference type="SAM" id="MobiDB-lite"/>
    </source>
</evidence>
<dbReference type="AlphaFoldDB" id="A0A0G4GPY6"/>